<dbReference type="InterPro" id="IPR000847">
    <property type="entry name" value="LysR_HTH_N"/>
</dbReference>
<evidence type="ECO:0000256" key="4">
    <source>
        <dbReference type="ARBA" id="ARBA00023163"/>
    </source>
</evidence>
<evidence type="ECO:0000256" key="3">
    <source>
        <dbReference type="ARBA" id="ARBA00023125"/>
    </source>
</evidence>
<dbReference type="EMBL" id="PNCJ01000005">
    <property type="protein sequence ID" value="TMP39281.1"/>
    <property type="molecule type" value="Genomic_DNA"/>
</dbReference>
<dbReference type="AlphaFoldDB" id="A0A5S3X3X8"/>
<name>A0A5S3X3X8_9GAMM</name>
<dbReference type="SUPFAM" id="SSF53850">
    <property type="entry name" value="Periplasmic binding protein-like II"/>
    <property type="match status" value="1"/>
</dbReference>
<comment type="similarity">
    <text evidence="1">Belongs to the LysR transcriptional regulatory family.</text>
</comment>
<proteinExistence type="inferred from homology"/>
<sequence>MAVRITMDKLRALRYFKRVVELNSFSAVAEECSVPASSVSRRIKDLEASLGVELVKRTTRHVSITELGQIYYQHISELLSKLTHADELISQSFDNPSGTLKVSAPPGLAQALLVPLFRRFRQQFPNILLDLDYTNEYALFGQDSVDLAIRGGPVDDARLIARPLIRSGFTLWAQTQLAEKLNAEFGTSNWSLKQLCDCPAIMFRSKTALVPWWVRQGDEWQSLDTKPVLISNDSATLLDALEQGEGLLLAPDWLIPPRLEDKVTPVAAHHTLSPGKTPAVEINLVYQHAKYQLPNIKLSVDFICEYMHTHKTDMVKT</sequence>
<dbReference type="InterPro" id="IPR058163">
    <property type="entry name" value="LysR-type_TF_proteobact-type"/>
</dbReference>
<gene>
    <name evidence="6" type="ORF">CWB98_01450</name>
</gene>
<evidence type="ECO:0000313" key="6">
    <source>
        <dbReference type="EMBL" id="TMP39281.1"/>
    </source>
</evidence>
<dbReference type="Proteomes" id="UP000306719">
    <property type="component" value="Unassembled WGS sequence"/>
</dbReference>
<dbReference type="FunFam" id="1.10.10.10:FF:000001">
    <property type="entry name" value="LysR family transcriptional regulator"/>
    <property type="match status" value="1"/>
</dbReference>
<reference evidence="7" key="2">
    <citation type="submission" date="2019-06" db="EMBL/GenBank/DDBJ databases">
        <title>Co-occurence of chitin degradation, pigmentation and bioactivity in marine Pseudoalteromonas.</title>
        <authorList>
            <person name="Sonnenschein E.C."/>
            <person name="Bech P.K."/>
        </authorList>
    </citation>
    <scope>NUCLEOTIDE SEQUENCE [LARGE SCALE GENOMIC DNA]</scope>
    <source>
        <strain evidence="7">S2599</strain>
    </source>
</reference>
<evidence type="ECO:0000313" key="7">
    <source>
        <dbReference type="Proteomes" id="UP000306719"/>
    </source>
</evidence>
<dbReference type="GO" id="GO:0006351">
    <property type="term" value="P:DNA-templated transcription"/>
    <property type="evidence" value="ECO:0007669"/>
    <property type="project" value="TreeGrafter"/>
</dbReference>
<dbReference type="SUPFAM" id="SSF46785">
    <property type="entry name" value="Winged helix' DNA-binding domain"/>
    <property type="match status" value="1"/>
</dbReference>
<dbReference type="PANTHER" id="PTHR30537:SF5">
    <property type="entry name" value="HTH-TYPE TRANSCRIPTIONAL ACTIVATOR TTDR-RELATED"/>
    <property type="match status" value="1"/>
</dbReference>
<dbReference type="Pfam" id="PF03466">
    <property type="entry name" value="LysR_substrate"/>
    <property type="match status" value="1"/>
</dbReference>
<comment type="caution">
    <text evidence="6">The sequence shown here is derived from an EMBL/GenBank/DDBJ whole genome shotgun (WGS) entry which is preliminary data.</text>
</comment>
<dbReference type="GO" id="GO:0043565">
    <property type="term" value="F:sequence-specific DNA binding"/>
    <property type="evidence" value="ECO:0007669"/>
    <property type="project" value="TreeGrafter"/>
</dbReference>
<evidence type="ECO:0000256" key="1">
    <source>
        <dbReference type="ARBA" id="ARBA00009437"/>
    </source>
</evidence>
<keyword evidence="4" id="KW-0804">Transcription</keyword>
<reference evidence="6 7" key="1">
    <citation type="submission" date="2018-01" db="EMBL/GenBank/DDBJ databases">
        <authorList>
            <person name="Paulsen S."/>
            <person name="Gram L.K."/>
        </authorList>
    </citation>
    <scope>NUCLEOTIDE SEQUENCE [LARGE SCALE GENOMIC DNA]</scope>
    <source>
        <strain evidence="6 7">S2599</strain>
    </source>
</reference>
<accession>A0A5S3X3X8</accession>
<evidence type="ECO:0000259" key="5">
    <source>
        <dbReference type="PROSITE" id="PS50931"/>
    </source>
</evidence>
<dbReference type="InterPro" id="IPR005119">
    <property type="entry name" value="LysR_subst-bd"/>
</dbReference>
<dbReference type="GO" id="GO:0003700">
    <property type="term" value="F:DNA-binding transcription factor activity"/>
    <property type="evidence" value="ECO:0007669"/>
    <property type="project" value="InterPro"/>
</dbReference>
<dbReference type="InterPro" id="IPR036390">
    <property type="entry name" value="WH_DNA-bd_sf"/>
</dbReference>
<protein>
    <submittedName>
        <fullName evidence="6">LysR family transcriptional regulator</fullName>
    </submittedName>
</protein>
<evidence type="ECO:0000256" key="2">
    <source>
        <dbReference type="ARBA" id="ARBA00023015"/>
    </source>
</evidence>
<dbReference type="OrthoDB" id="9786526at2"/>
<dbReference type="Gene3D" id="3.40.190.290">
    <property type="match status" value="1"/>
</dbReference>
<organism evidence="6 7">
    <name type="scientific">Pseudoalteromonas rubra</name>
    <dbReference type="NCBI Taxonomy" id="43658"/>
    <lineage>
        <taxon>Bacteria</taxon>
        <taxon>Pseudomonadati</taxon>
        <taxon>Pseudomonadota</taxon>
        <taxon>Gammaproteobacteria</taxon>
        <taxon>Alteromonadales</taxon>
        <taxon>Pseudoalteromonadaceae</taxon>
        <taxon>Pseudoalteromonas</taxon>
    </lineage>
</organism>
<dbReference type="Pfam" id="PF00126">
    <property type="entry name" value="HTH_1"/>
    <property type="match status" value="1"/>
</dbReference>
<dbReference type="PANTHER" id="PTHR30537">
    <property type="entry name" value="HTH-TYPE TRANSCRIPTIONAL REGULATOR"/>
    <property type="match status" value="1"/>
</dbReference>
<keyword evidence="3" id="KW-0238">DNA-binding</keyword>
<dbReference type="InterPro" id="IPR036388">
    <property type="entry name" value="WH-like_DNA-bd_sf"/>
</dbReference>
<dbReference type="Gene3D" id="1.10.10.10">
    <property type="entry name" value="Winged helix-like DNA-binding domain superfamily/Winged helix DNA-binding domain"/>
    <property type="match status" value="1"/>
</dbReference>
<keyword evidence="2" id="KW-0805">Transcription regulation</keyword>
<feature type="domain" description="HTH lysR-type" evidence="5">
    <location>
        <begin position="8"/>
        <end position="65"/>
    </location>
</feature>
<dbReference type="PROSITE" id="PS50931">
    <property type="entry name" value="HTH_LYSR"/>
    <property type="match status" value="1"/>
</dbReference>